<feature type="transmembrane region" description="Helical" evidence="1">
    <location>
        <begin position="382"/>
        <end position="407"/>
    </location>
</feature>
<dbReference type="SMART" id="SM00312">
    <property type="entry name" value="PX"/>
    <property type="match status" value="1"/>
</dbReference>
<feature type="domain" description="PX" evidence="2">
    <location>
        <begin position="479"/>
        <end position="605"/>
    </location>
</feature>
<proteinExistence type="predicted"/>
<dbReference type="Pfam" id="PF00787">
    <property type="entry name" value="PX"/>
    <property type="match status" value="1"/>
</dbReference>
<keyword evidence="1" id="KW-0472">Membrane</keyword>
<dbReference type="InParanoid" id="D2VV10"/>
<keyword evidence="4" id="KW-1185">Reference proteome</keyword>
<dbReference type="RefSeq" id="XP_002672102.1">
    <property type="nucleotide sequence ID" value="XM_002672056.1"/>
</dbReference>
<evidence type="ECO:0000256" key="1">
    <source>
        <dbReference type="SAM" id="Phobius"/>
    </source>
</evidence>
<dbReference type="GO" id="GO:0035091">
    <property type="term" value="F:phosphatidylinositol binding"/>
    <property type="evidence" value="ECO:0007669"/>
    <property type="project" value="InterPro"/>
</dbReference>
<evidence type="ECO:0000313" key="4">
    <source>
        <dbReference type="Proteomes" id="UP000006671"/>
    </source>
</evidence>
<dbReference type="InterPro" id="IPR001683">
    <property type="entry name" value="PX_dom"/>
</dbReference>
<reference evidence="3 4" key="1">
    <citation type="journal article" date="2010" name="Cell">
        <title>The genome of Naegleria gruberi illuminates early eukaryotic versatility.</title>
        <authorList>
            <person name="Fritz-Laylin L.K."/>
            <person name="Prochnik S.E."/>
            <person name="Ginger M.L."/>
            <person name="Dacks J.B."/>
            <person name="Carpenter M.L."/>
            <person name="Field M.C."/>
            <person name="Kuo A."/>
            <person name="Paredez A."/>
            <person name="Chapman J."/>
            <person name="Pham J."/>
            <person name="Shu S."/>
            <person name="Neupane R."/>
            <person name="Cipriano M."/>
            <person name="Mancuso J."/>
            <person name="Tu H."/>
            <person name="Salamov A."/>
            <person name="Lindquist E."/>
            <person name="Shapiro H."/>
            <person name="Lucas S."/>
            <person name="Grigoriev I.V."/>
            <person name="Cande W.Z."/>
            <person name="Fulton C."/>
            <person name="Rokhsar D.S."/>
            <person name="Dawson S.C."/>
        </authorList>
    </citation>
    <scope>NUCLEOTIDE SEQUENCE [LARGE SCALE GENOMIC DNA]</scope>
    <source>
        <strain evidence="3 4">NEG-M</strain>
    </source>
</reference>
<organism evidence="4">
    <name type="scientific">Naegleria gruberi</name>
    <name type="common">Amoeba</name>
    <dbReference type="NCBI Taxonomy" id="5762"/>
    <lineage>
        <taxon>Eukaryota</taxon>
        <taxon>Discoba</taxon>
        <taxon>Heterolobosea</taxon>
        <taxon>Tetramitia</taxon>
        <taxon>Eutetramitia</taxon>
        <taxon>Vahlkampfiidae</taxon>
        <taxon>Naegleria</taxon>
    </lineage>
</organism>
<accession>D2VV10</accession>
<dbReference type="OrthoDB" id="294460at2759"/>
<evidence type="ECO:0000313" key="3">
    <source>
        <dbReference type="EMBL" id="EFC39358.1"/>
    </source>
</evidence>
<protein>
    <submittedName>
        <fullName evidence="3">PX-domain-containing protein</fullName>
    </submittedName>
</protein>
<dbReference type="SUPFAM" id="SSF64268">
    <property type="entry name" value="PX domain"/>
    <property type="match status" value="1"/>
</dbReference>
<dbReference type="VEuPathDB" id="AmoebaDB:NAEGRDRAFT_59289"/>
<dbReference type="KEGG" id="ngr:NAEGRDRAFT_59289"/>
<name>D2VV10_NAEGR</name>
<keyword evidence="1" id="KW-0812">Transmembrane</keyword>
<evidence type="ECO:0000259" key="2">
    <source>
        <dbReference type="PROSITE" id="PS50195"/>
    </source>
</evidence>
<gene>
    <name evidence="3" type="ORF">NAEGRDRAFT_59289</name>
</gene>
<dbReference type="AlphaFoldDB" id="D2VV10"/>
<dbReference type="Proteomes" id="UP000006671">
    <property type="component" value="Unassembled WGS sequence"/>
</dbReference>
<dbReference type="CDD" id="cd06093">
    <property type="entry name" value="PX_domain"/>
    <property type="match status" value="1"/>
</dbReference>
<dbReference type="PROSITE" id="PS50195">
    <property type="entry name" value="PX"/>
    <property type="match status" value="1"/>
</dbReference>
<dbReference type="InterPro" id="IPR036871">
    <property type="entry name" value="PX_dom_sf"/>
</dbReference>
<keyword evidence="1" id="KW-1133">Transmembrane helix</keyword>
<sequence>MFRAHDEEETPSPSLSNIIIVTDQQQQQTRLYPNLNLESTVNAMATNNLGASVLLIRDEGFHPVIMEDNDEEEEEEELTLGQQSSPKLVDQQAIHTTGFQSPIVERIQGFSTGTPTSNQNLDGLNEVVLTPRSSAHGYSSNRSSRSNSNVSTNKRIVSTGYYYGSSPNEDALSGLTTPRWNLNGEDDIDIEYATGGGGSSSFEYNNQNHHLFNNEYNEHRDHDFEEFELGVAACREEITSWQRFIELRVLLAEVPILNRVISFVYYPNLLNTTNDMKTNDIANMLKSILRLRLVNKKWKQSIDNPTGVLYHYLLEYSSIQKSISLKNLKLAHSEFNFFSIPGIYMVGIGKIIGQTSLIPLEMGTRAYTKMEQDYGSATANTILALGAGITIASGSFALFMLSGAFYLMPIAAGGYVLDKAIEFGLDYSNKKSAEKEIIQTVEEKEKALDSFRMKMRKITQFENMVIEKYEGIQAQGNDASWTGYIFSFASMENKHSVYYLIDITMKIEESTYTYTLKKRYSQFEKLFQRMCAVRKTDKIVGKNGEVLIFPYKEIIDSLLGTRSKDIIEKRKELFNKILFELVNNLDEYKDDEEIMVFFTDSEQYNSSSSK</sequence>
<dbReference type="GeneID" id="8850855"/>
<dbReference type="Gene3D" id="3.30.1520.10">
    <property type="entry name" value="Phox-like domain"/>
    <property type="match status" value="1"/>
</dbReference>
<dbReference type="EMBL" id="GG738900">
    <property type="protein sequence ID" value="EFC39358.1"/>
    <property type="molecule type" value="Genomic_DNA"/>
</dbReference>